<name>A0A2U3Q0P9_9BRAD</name>
<evidence type="ECO:0000313" key="1">
    <source>
        <dbReference type="EMBL" id="SPP94985.1"/>
    </source>
</evidence>
<protein>
    <submittedName>
        <fullName evidence="1">Uncharacterized protein</fullName>
    </submittedName>
</protein>
<reference evidence="1 2" key="1">
    <citation type="submission" date="2018-03" db="EMBL/GenBank/DDBJ databases">
        <authorList>
            <person name="Gully D."/>
        </authorList>
    </citation>
    <scope>NUCLEOTIDE SEQUENCE [LARGE SCALE GENOMIC DNA]</scope>
    <source>
        <strain evidence="1">ORS3257</strain>
    </source>
</reference>
<accession>A0A2U3Q0P9</accession>
<dbReference type="Proteomes" id="UP000246085">
    <property type="component" value="Chromosome BRAD3257"/>
</dbReference>
<proteinExistence type="predicted"/>
<organism evidence="1 2">
    <name type="scientific">Bradyrhizobium vignae</name>
    <dbReference type="NCBI Taxonomy" id="1549949"/>
    <lineage>
        <taxon>Bacteria</taxon>
        <taxon>Pseudomonadati</taxon>
        <taxon>Pseudomonadota</taxon>
        <taxon>Alphaproteobacteria</taxon>
        <taxon>Hyphomicrobiales</taxon>
        <taxon>Nitrobacteraceae</taxon>
        <taxon>Bradyrhizobium</taxon>
    </lineage>
</organism>
<dbReference type="EMBL" id="LS398110">
    <property type="protein sequence ID" value="SPP94985.1"/>
    <property type="molecule type" value="Genomic_DNA"/>
</dbReference>
<gene>
    <name evidence="1" type="ORF">BRAD3257_3974</name>
</gene>
<dbReference type="KEGG" id="bvz:BRAD3257_3974"/>
<evidence type="ECO:0000313" key="2">
    <source>
        <dbReference type="Proteomes" id="UP000246085"/>
    </source>
</evidence>
<sequence>MPHVRNFDGKWNRSKNININNVLRGRLDHICVLFVQHPSENTPHRPVSERSLVVCARTFGNCD</sequence>
<dbReference type="AlphaFoldDB" id="A0A2U3Q0P9"/>